<sequence length="241" mass="28207">MHDQQTPPPFPQVWIGTDLGDYRTCTGTYQGYDLSTVPPLPEDRFDGSFAWLLSQPSPFTFDKRFGEFWTNYDSLEKRKTDAPQSKAALLQESSRLGVEIPAAFFLFLDNLELVTRIRSCTDCYFEYAQTLLPHPEPPGGHFVHFYSDSQYCCLWYLYIDPQQRCYVVASDDLTEPVDENSDQETWRKHYGGPALLCAWSFESFVYRLWIENEIWYRLNLKDQPPLLEEMRDYLAFYASDA</sequence>
<evidence type="ECO:0000313" key="2">
    <source>
        <dbReference type="Proteomes" id="UP000317648"/>
    </source>
</evidence>
<keyword evidence="2" id="KW-1185">Reference proteome</keyword>
<gene>
    <name evidence="1" type="ORF">Pla8534_61390</name>
</gene>
<organism evidence="1 2">
    <name type="scientific">Lignipirellula cremea</name>
    <dbReference type="NCBI Taxonomy" id="2528010"/>
    <lineage>
        <taxon>Bacteria</taxon>
        <taxon>Pseudomonadati</taxon>
        <taxon>Planctomycetota</taxon>
        <taxon>Planctomycetia</taxon>
        <taxon>Pirellulales</taxon>
        <taxon>Pirellulaceae</taxon>
        <taxon>Lignipirellula</taxon>
    </lineage>
</organism>
<name>A0A518E2F6_9BACT</name>
<accession>A0A518E2F6</accession>
<dbReference type="RefSeq" id="WP_145057408.1">
    <property type="nucleotide sequence ID" value="NZ_CP036433.1"/>
</dbReference>
<reference evidence="1 2" key="1">
    <citation type="submission" date="2019-02" db="EMBL/GenBank/DDBJ databases">
        <title>Deep-cultivation of Planctomycetes and their phenomic and genomic characterization uncovers novel biology.</title>
        <authorList>
            <person name="Wiegand S."/>
            <person name="Jogler M."/>
            <person name="Boedeker C."/>
            <person name="Pinto D."/>
            <person name="Vollmers J."/>
            <person name="Rivas-Marin E."/>
            <person name="Kohn T."/>
            <person name="Peeters S.H."/>
            <person name="Heuer A."/>
            <person name="Rast P."/>
            <person name="Oberbeckmann S."/>
            <person name="Bunk B."/>
            <person name="Jeske O."/>
            <person name="Meyerdierks A."/>
            <person name="Storesund J.E."/>
            <person name="Kallscheuer N."/>
            <person name="Luecker S."/>
            <person name="Lage O.M."/>
            <person name="Pohl T."/>
            <person name="Merkel B.J."/>
            <person name="Hornburger P."/>
            <person name="Mueller R.-W."/>
            <person name="Bruemmer F."/>
            <person name="Labrenz M."/>
            <person name="Spormann A.M."/>
            <person name="Op den Camp H."/>
            <person name="Overmann J."/>
            <person name="Amann R."/>
            <person name="Jetten M.S.M."/>
            <person name="Mascher T."/>
            <person name="Medema M.H."/>
            <person name="Devos D.P."/>
            <person name="Kaster A.-K."/>
            <person name="Ovreas L."/>
            <person name="Rohde M."/>
            <person name="Galperin M.Y."/>
            <person name="Jogler C."/>
        </authorList>
    </citation>
    <scope>NUCLEOTIDE SEQUENCE [LARGE SCALE GENOMIC DNA]</scope>
    <source>
        <strain evidence="1 2">Pla85_3_4</strain>
    </source>
</reference>
<dbReference type="OrthoDB" id="185014at2"/>
<dbReference type="Proteomes" id="UP000317648">
    <property type="component" value="Chromosome"/>
</dbReference>
<protein>
    <submittedName>
        <fullName evidence="1">Uncharacterized protein</fullName>
    </submittedName>
</protein>
<evidence type="ECO:0000313" key="1">
    <source>
        <dbReference type="EMBL" id="QDU98277.1"/>
    </source>
</evidence>
<dbReference type="AlphaFoldDB" id="A0A518E2F6"/>
<dbReference type="KEGG" id="lcre:Pla8534_61390"/>
<proteinExistence type="predicted"/>
<dbReference type="EMBL" id="CP036433">
    <property type="protein sequence ID" value="QDU98277.1"/>
    <property type="molecule type" value="Genomic_DNA"/>
</dbReference>